<dbReference type="RefSeq" id="XP_024580757.1">
    <property type="nucleotide sequence ID" value="XM_024730485.1"/>
</dbReference>
<dbReference type="Proteomes" id="UP000054928">
    <property type="component" value="Unassembled WGS sequence"/>
</dbReference>
<keyword evidence="2" id="KW-1185">Reference proteome</keyword>
<dbReference type="AlphaFoldDB" id="A0A0P1AS35"/>
<evidence type="ECO:0000313" key="2">
    <source>
        <dbReference type="Proteomes" id="UP000054928"/>
    </source>
</evidence>
<evidence type="ECO:0000313" key="1">
    <source>
        <dbReference type="EMBL" id="CEG44388.1"/>
    </source>
</evidence>
<organism evidence="1 2">
    <name type="scientific">Plasmopara halstedii</name>
    <name type="common">Downy mildew of sunflower</name>
    <dbReference type="NCBI Taxonomy" id="4781"/>
    <lineage>
        <taxon>Eukaryota</taxon>
        <taxon>Sar</taxon>
        <taxon>Stramenopiles</taxon>
        <taxon>Oomycota</taxon>
        <taxon>Peronosporomycetes</taxon>
        <taxon>Peronosporales</taxon>
        <taxon>Peronosporaceae</taxon>
        <taxon>Plasmopara</taxon>
    </lineage>
</organism>
<sequence>MSEALSKEVEPTVQLFGTQHQRSELGGGMNLLANQIALSNWERHTTVESKDHARGP</sequence>
<name>A0A0P1AS35_PLAHL</name>
<reference evidence="2" key="1">
    <citation type="submission" date="2014-09" db="EMBL/GenBank/DDBJ databases">
        <authorList>
            <person name="Sharma Rahul"/>
            <person name="Thines Marco"/>
        </authorList>
    </citation>
    <scope>NUCLEOTIDE SEQUENCE [LARGE SCALE GENOMIC DNA]</scope>
</reference>
<protein>
    <submittedName>
        <fullName evidence="1">Uncharacterized protein</fullName>
    </submittedName>
</protein>
<proteinExistence type="predicted"/>
<dbReference type="EMBL" id="CCYD01001204">
    <property type="protein sequence ID" value="CEG44388.1"/>
    <property type="molecule type" value="Genomic_DNA"/>
</dbReference>
<accession>A0A0P1AS35</accession>
<dbReference type="GeneID" id="36395811"/>